<organism evidence="2 3">
    <name type="scientific">Vitis vinifera</name>
    <name type="common">Grape</name>
    <dbReference type="NCBI Taxonomy" id="29760"/>
    <lineage>
        <taxon>Eukaryota</taxon>
        <taxon>Viridiplantae</taxon>
        <taxon>Streptophyta</taxon>
        <taxon>Embryophyta</taxon>
        <taxon>Tracheophyta</taxon>
        <taxon>Spermatophyta</taxon>
        <taxon>Magnoliopsida</taxon>
        <taxon>eudicotyledons</taxon>
        <taxon>Gunneridae</taxon>
        <taxon>Pentapetalae</taxon>
        <taxon>rosids</taxon>
        <taxon>Vitales</taxon>
        <taxon>Vitaceae</taxon>
        <taxon>Viteae</taxon>
        <taxon>Vitis</taxon>
    </lineage>
</organism>
<dbReference type="Pfam" id="PF14223">
    <property type="entry name" value="Retrotran_gag_2"/>
    <property type="match status" value="1"/>
</dbReference>
<name>A0A438GLW6_VITVI</name>
<reference evidence="2 3" key="1">
    <citation type="journal article" date="2018" name="PLoS Genet.">
        <title>Population sequencing reveals clonal diversity and ancestral inbreeding in the grapevine cultivar Chardonnay.</title>
        <authorList>
            <person name="Roach M.J."/>
            <person name="Johnson D.L."/>
            <person name="Bohlmann J."/>
            <person name="van Vuuren H.J."/>
            <person name="Jones S.J."/>
            <person name="Pretorius I.S."/>
            <person name="Schmidt S.A."/>
            <person name="Borneman A.R."/>
        </authorList>
    </citation>
    <scope>NUCLEOTIDE SEQUENCE [LARGE SCALE GENOMIC DNA]</scope>
    <source>
        <strain evidence="3">cv. Chardonnay</strain>
        <tissue evidence="2">Leaf</tissue>
    </source>
</reference>
<dbReference type="AlphaFoldDB" id="A0A438GLW6"/>
<evidence type="ECO:0000313" key="2">
    <source>
        <dbReference type="EMBL" id="RVW73178.1"/>
    </source>
</evidence>
<comment type="caution">
    <text evidence="2">The sequence shown here is derived from an EMBL/GenBank/DDBJ whole genome shotgun (WGS) entry which is preliminary data.</text>
</comment>
<feature type="domain" description="GAG-pre-integrase" evidence="1">
    <location>
        <begin position="219"/>
        <end position="262"/>
    </location>
</feature>
<dbReference type="Proteomes" id="UP000288805">
    <property type="component" value="Unassembled WGS sequence"/>
</dbReference>
<gene>
    <name evidence="2" type="ORF">CK203_057796</name>
</gene>
<accession>A0A438GLW6</accession>
<protein>
    <recommendedName>
        <fullName evidence="1">GAG-pre-integrase domain-containing protein</fullName>
    </recommendedName>
</protein>
<evidence type="ECO:0000259" key="1">
    <source>
        <dbReference type="Pfam" id="PF13976"/>
    </source>
</evidence>
<dbReference type="PANTHER" id="PTHR47481">
    <property type="match status" value="1"/>
</dbReference>
<dbReference type="PANTHER" id="PTHR47481:SF22">
    <property type="entry name" value="RETROTRANSPOSON GAG DOMAIN-CONTAINING PROTEIN"/>
    <property type="match status" value="1"/>
</dbReference>
<proteinExistence type="predicted"/>
<dbReference type="InterPro" id="IPR025724">
    <property type="entry name" value="GAG-pre-integrase_dom"/>
</dbReference>
<sequence>MGQIVGFQTSHAAWNALEEIFSASSKARVMQRRLDFQTIRKGSLSMMEYILRIKNISDNLAAIRESVSERDQILQLFAGLRADYNFIVASLTTREDDLSLHPVHRQRNHVISTDCPQCQLCGKYGHTVHKCYHRFDINFQGYTSANSPSMHNISNDNNQMPAMVASQTPKNSETWFFDIRATHHLAQDIETLSDVQAYKGNKQVIVGNVFYTPTMLNITSSLWHSRLGHPTDDIMTKALNSFNIAYQRNKRAVCSACPVAKSHKLPFSLSNSRSFHPLALIHIDLWGPAPTPSTTGA</sequence>
<dbReference type="Pfam" id="PF13976">
    <property type="entry name" value="gag_pre-integrs"/>
    <property type="match status" value="1"/>
</dbReference>
<evidence type="ECO:0000313" key="3">
    <source>
        <dbReference type="Proteomes" id="UP000288805"/>
    </source>
</evidence>
<dbReference type="EMBL" id="QGNW01000398">
    <property type="protein sequence ID" value="RVW73178.1"/>
    <property type="molecule type" value="Genomic_DNA"/>
</dbReference>